<dbReference type="Gene3D" id="3.40.50.880">
    <property type="match status" value="1"/>
</dbReference>
<dbReference type="PROSITE" id="PS00041">
    <property type="entry name" value="HTH_ARAC_FAMILY_1"/>
    <property type="match status" value="1"/>
</dbReference>
<dbReference type="GO" id="GO:0003700">
    <property type="term" value="F:DNA-binding transcription factor activity"/>
    <property type="evidence" value="ECO:0007669"/>
    <property type="project" value="InterPro"/>
</dbReference>
<dbReference type="SUPFAM" id="SSF52317">
    <property type="entry name" value="Class I glutamine amidotransferase-like"/>
    <property type="match status" value="1"/>
</dbReference>
<dbReference type="SUPFAM" id="SSF46689">
    <property type="entry name" value="Homeodomain-like"/>
    <property type="match status" value="2"/>
</dbReference>
<dbReference type="InterPro" id="IPR018060">
    <property type="entry name" value="HTH_AraC"/>
</dbReference>
<evidence type="ECO:0000313" key="5">
    <source>
        <dbReference type="EMBL" id="MBB2173813.1"/>
    </source>
</evidence>
<sequence length="314" mass="33914">MHKVAILAFDGVVPFDLSIPCEVFGRVRAPDGAPAYAVRVCGRRGAIQTRNFTLRAPGTLADIRSADTVVVPGIDDVERDMSPAVLASLRAAWKAGVRIVSICSGAFLLGAAGLLDGRRATTHWIAAAELARRYPTACIEPDALFVDEGRLVTSAGASAGLDMCLHLVRLDHGEAVAADAARLAVAPLIRDGGQAQFIRQAPPRTTAGLAATLDWILANLDRSLDVRMLADRAGMSERSFARHFRDQTGSSPVQWLLAARVRAAQELLEITPAPIEEVARQVGFESPITFRSRFRRIVGISPIAYRRRFQTQTV</sequence>
<dbReference type="PANTHER" id="PTHR43130:SF3">
    <property type="entry name" value="HTH-TYPE TRANSCRIPTIONAL REGULATOR RV1931C"/>
    <property type="match status" value="1"/>
</dbReference>
<reference evidence="5 6" key="1">
    <citation type="submission" date="2020-04" db="EMBL/GenBank/DDBJ databases">
        <title>Description of novel Gluconacetobacter.</title>
        <authorList>
            <person name="Sombolestani A."/>
        </authorList>
    </citation>
    <scope>NUCLEOTIDE SEQUENCE [LARGE SCALE GENOMIC DNA]</scope>
    <source>
        <strain evidence="5 6">LMG 27724</strain>
    </source>
</reference>
<name>A0A7W4J3K1_9PROT</name>
<proteinExistence type="predicted"/>
<evidence type="ECO:0000259" key="4">
    <source>
        <dbReference type="PROSITE" id="PS01124"/>
    </source>
</evidence>
<evidence type="ECO:0000256" key="2">
    <source>
        <dbReference type="ARBA" id="ARBA00023125"/>
    </source>
</evidence>
<protein>
    <submittedName>
        <fullName evidence="5">Helix-turn-helix domain-containing protein</fullName>
    </submittedName>
</protein>
<dbReference type="InterPro" id="IPR018062">
    <property type="entry name" value="HTH_AraC-typ_CS"/>
</dbReference>
<dbReference type="RefSeq" id="WP_182980297.1">
    <property type="nucleotide sequence ID" value="NZ_BAABGB010000020.1"/>
</dbReference>
<dbReference type="PANTHER" id="PTHR43130">
    <property type="entry name" value="ARAC-FAMILY TRANSCRIPTIONAL REGULATOR"/>
    <property type="match status" value="1"/>
</dbReference>
<dbReference type="Proteomes" id="UP000577891">
    <property type="component" value="Unassembled WGS sequence"/>
</dbReference>
<organism evidence="5 6">
    <name type="scientific">Gluconacetobacter asukensis</name>
    <dbReference type="NCBI Taxonomy" id="1017181"/>
    <lineage>
        <taxon>Bacteria</taxon>
        <taxon>Pseudomonadati</taxon>
        <taxon>Pseudomonadota</taxon>
        <taxon>Alphaproteobacteria</taxon>
        <taxon>Acetobacterales</taxon>
        <taxon>Acetobacteraceae</taxon>
        <taxon>Gluconacetobacter</taxon>
    </lineage>
</organism>
<accession>A0A7W4J3K1</accession>
<dbReference type="Pfam" id="PF12833">
    <property type="entry name" value="HTH_18"/>
    <property type="match status" value="1"/>
</dbReference>
<feature type="domain" description="HTH araC/xylS-type" evidence="4">
    <location>
        <begin position="210"/>
        <end position="308"/>
    </location>
</feature>
<dbReference type="CDD" id="cd03137">
    <property type="entry name" value="GATase1_AraC_1"/>
    <property type="match status" value="1"/>
</dbReference>
<gene>
    <name evidence="5" type="ORF">HLH35_17095</name>
</gene>
<dbReference type="InterPro" id="IPR009057">
    <property type="entry name" value="Homeodomain-like_sf"/>
</dbReference>
<evidence type="ECO:0000256" key="1">
    <source>
        <dbReference type="ARBA" id="ARBA00023015"/>
    </source>
</evidence>
<comment type="caution">
    <text evidence="5">The sequence shown here is derived from an EMBL/GenBank/DDBJ whole genome shotgun (WGS) entry which is preliminary data.</text>
</comment>
<dbReference type="GO" id="GO:0043565">
    <property type="term" value="F:sequence-specific DNA binding"/>
    <property type="evidence" value="ECO:0007669"/>
    <property type="project" value="InterPro"/>
</dbReference>
<evidence type="ECO:0000256" key="3">
    <source>
        <dbReference type="ARBA" id="ARBA00023163"/>
    </source>
</evidence>
<dbReference type="InterPro" id="IPR052158">
    <property type="entry name" value="INH-QAR"/>
</dbReference>
<dbReference type="SMART" id="SM00342">
    <property type="entry name" value="HTH_ARAC"/>
    <property type="match status" value="1"/>
</dbReference>
<dbReference type="Pfam" id="PF01965">
    <property type="entry name" value="DJ-1_PfpI"/>
    <property type="match status" value="1"/>
</dbReference>
<evidence type="ECO:0000313" key="6">
    <source>
        <dbReference type="Proteomes" id="UP000577891"/>
    </source>
</evidence>
<dbReference type="PROSITE" id="PS01124">
    <property type="entry name" value="HTH_ARAC_FAMILY_2"/>
    <property type="match status" value="1"/>
</dbReference>
<dbReference type="InterPro" id="IPR029062">
    <property type="entry name" value="Class_I_gatase-like"/>
</dbReference>
<keyword evidence="2" id="KW-0238">DNA-binding</keyword>
<keyword evidence="6" id="KW-1185">Reference proteome</keyword>
<keyword evidence="3" id="KW-0804">Transcription</keyword>
<dbReference type="Gene3D" id="1.10.10.60">
    <property type="entry name" value="Homeodomain-like"/>
    <property type="match status" value="1"/>
</dbReference>
<dbReference type="InterPro" id="IPR002818">
    <property type="entry name" value="DJ-1/PfpI"/>
</dbReference>
<dbReference type="AlphaFoldDB" id="A0A7W4J3K1"/>
<keyword evidence="1" id="KW-0805">Transcription regulation</keyword>
<dbReference type="EMBL" id="JABEQE010000020">
    <property type="protein sequence ID" value="MBB2173813.1"/>
    <property type="molecule type" value="Genomic_DNA"/>
</dbReference>